<dbReference type="InterPro" id="IPR040456">
    <property type="entry name" value="RNase_H2_suB"/>
</dbReference>
<feature type="transmembrane region" description="Helical" evidence="1">
    <location>
        <begin position="12"/>
        <end position="31"/>
    </location>
</feature>
<dbReference type="STRING" id="6205.A0A0R3X2U3"/>
<dbReference type="GO" id="GO:0005654">
    <property type="term" value="C:nucleoplasm"/>
    <property type="evidence" value="ECO:0007669"/>
    <property type="project" value="TreeGrafter"/>
</dbReference>
<keyword evidence="1" id="KW-0812">Transmembrane</keyword>
<evidence type="ECO:0000313" key="2">
    <source>
        <dbReference type="WBParaSite" id="TTAC_0000763101-mRNA-1"/>
    </source>
</evidence>
<dbReference type="Gene3D" id="1.10.20.120">
    <property type="match status" value="1"/>
</dbReference>
<reference evidence="2" key="1">
    <citation type="submission" date="2017-02" db="UniProtKB">
        <authorList>
            <consortium name="WormBaseParasite"/>
        </authorList>
    </citation>
    <scope>IDENTIFICATION</scope>
</reference>
<evidence type="ECO:0000256" key="1">
    <source>
        <dbReference type="SAM" id="Phobius"/>
    </source>
</evidence>
<organism evidence="2">
    <name type="scientific">Hydatigena taeniaeformis</name>
    <name type="common">Feline tapeworm</name>
    <name type="synonym">Taenia taeniaeformis</name>
    <dbReference type="NCBI Taxonomy" id="6205"/>
    <lineage>
        <taxon>Eukaryota</taxon>
        <taxon>Metazoa</taxon>
        <taxon>Spiralia</taxon>
        <taxon>Lophotrochozoa</taxon>
        <taxon>Platyhelminthes</taxon>
        <taxon>Cestoda</taxon>
        <taxon>Eucestoda</taxon>
        <taxon>Cyclophyllidea</taxon>
        <taxon>Taeniidae</taxon>
        <taxon>Hydatigera</taxon>
    </lineage>
</organism>
<keyword evidence="1" id="KW-1133">Transmembrane helix</keyword>
<dbReference type="PANTHER" id="PTHR13383">
    <property type="entry name" value="RIBONUCLEASE H2 SUBUNIT B"/>
    <property type="match status" value="1"/>
</dbReference>
<name>A0A0R3X2U3_HYDTA</name>
<dbReference type="PANTHER" id="PTHR13383:SF11">
    <property type="entry name" value="RIBONUCLEASE H2 SUBUNIT B"/>
    <property type="match status" value="1"/>
</dbReference>
<protein>
    <submittedName>
        <fullName evidence="2">RNase_H2-Ydr279 domain-containing protein</fullName>
    </submittedName>
</protein>
<dbReference type="AlphaFoldDB" id="A0A0R3X2U3"/>
<keyword evidence="1" id="KW-0472">Membrane</keyword>
<proteinExistence type="predicted"/>
<dbReference type="WBParaSite" id="TTAC_0000763101-mRNA-1">
    <property type="protein sequence ID" value="TTAC_0000763101-mRNA-1"/>
    <property type="gene ID" value="TTAC_0000763101"/>
</dbReference>
<dbReference type="GO" id="GO:0032299">
    <property type="term" value="C:ribonuclease H2 complex"/>
    <property type="evidence" value="ECO:0007669"/>
    <property type="project" value="InterPro"/>
</dbReference>
<sequence>LQKIGLPGRGDVCFLSPINVIYLFIPSLLVMDKFTTLDVLLRAELSPGFPDLFPDSTFDKLSKICESKGMSLVMGVIRYAVTCGLKVLRLCEEKLLDWLNDNFKHICEAAHSIASRRFMRHLENMLSCSGCDCNNAAFSVDNPTEGNALTSSDVDSSVLKRLAFQFVADKLPRQLVDKLFTSLCLDSLPTAEGGIDQTEDCGKPKVFRATMTHNNASKALWTSSTTAKPLVTKFSDQNKRMKMAKGTKSIMSFFRRT</sequence>
<dbReference type="GO" id="GO:0006401">
    <property type="term" value="P:RNA catabolic process"/>
    <property type="evidence" value="ECO:0007669"/>
    <property type="project" value="TreeGrafter"/>
</dbReference>
<accession>A0A0R3X2U3</accession>